<dbReference type="PROSITE" id="PS51760">
    <property type="entry name" value="GH10_2"/>
    <property type="match status" value="1"/>
</dbReference>
<dbReference type="SMART" id="SM00633">
    <property type="entry name" value="Glyco_10"/>
    <property type="match status" value="1"/>
</dbReference>
<dbReference type="InterPro" id="IPR017853">
    <property type="entry name" value="GH"/>
</dbReference>
<dbReference type="EC" id="3.2.1.8" evidence="3"/>
<gene>
    <name evidence="12" type="ORF">ACFQGH_15660</name>
</gene>
<dbReference type="EMBL" id="JBHSXQ010000004">
    <property type="protein sequence ID" value="MFC6906632.1"/>
    <property type="molecule type" value="Genomic_DNA"/>
</dbReference>
<evidence type="ECO:0000256" key="3">
    <source>
        <dbReference type="ARBA" id="ARBA00012590"/>
    </source>
</evidence>
<evidence type="ECO:0000256" key="2">
    <source>
        <dbReference type="ARBA" id="ARBA00007495"/>
    </source>
</evidence>
<evidence type="ECO:0000256" key="5">
    <source>
        <dbReference type="ARBA" id="ARBA00022729"/>
    </source>
</evidence>
<reference evidence="12 13" key="1">
    <citation type="journal article" date="2019" name="Int. J. Syst. Evol. Microbiol.">
        <title>The Global Catalogue of Microorganisms (GCM) 10K type strain sequencing project: providing services to taxonomists for standard genome sequencing and annotation.</title>
        <authorList>
            <consortium name="The Broad Institute Genomics Platform"/>
            <consortium name="The Broad Institute Genome Sequencing Center for Infectious Disease"/>
            <person name="Wu L."/>
            <person name="Ma J."/>
        </authorList>
    </citation>
    <scope>NUCLEOTIDE SEQUENCE [LARGE SCALE GENOMIC DNA]</scope>
    <source>
        <strain evidence="12 13">CGMCC 1.3240</strain>
    </source>
</reference>
<dbReference type="PANTHER" id="PTHR31490:SF88">
    <property type="entry name" value="BETA-XYLANASE"/>
    <property type="match status" value="1"/>
</dbReference>
<dbReference type="RefSeq" id="WP_340605203.1">
    <property type="nucleotide sequence ID" value="NZ_JBBMXV010000004.1"/>
</dbReference>
<dbReference type="InterPro" id="IPR001000">
    <property type="entry name" value="GH10_dom"/>
</dbReference>
<keyword evidence="9" id="KW-0624">Polysaccharide degradation</keyword>
<organism evidence="12 13">
    <name type="scientific">Halalkalicoccus tibetensis</name>
    <dbReference type="NCBI Taxonomy" id="175632"/>
    <lineage>
        <taxon>Archaea</taxon>
        <taxon>Methanobacteriati</taxon>
        <taxon>Methanobacteriota</taxon>
        <taxon>Stenosarchaea group</taxon>
        <taxon>Halobacteria</taxon>
        <taxon>Halobacteriales</taxon>
        <taxon>Halococcaceae</taxon>
        <taxon>Halalkalicoccus</taxon>
    </lineage>
</organism>
<evidence type="ECO:0000313" key="12">
    <source>
        <dbReference type="EMBL" id="MFC6906632.1"/>
    </source>
</evidence>
<evidence type="ECO:0000256" key="9">
    <source>
        <dbReference type="ARBA" id="ARBA00023326"/>
    </source>
</evidence>
<dbReference type="AlphaFoldDB" id="A0ABD5V571"/>
<keyword evidence="6" id="KW-0378">Hydrolase</keyword>
<comment type="caution">
    <text evidence="12">The sequence shown here is derived from an EMBL/GenBank/DDBJ whole genome shotgun (WGS) entry which is preliminary data.</text>
</comment>
<dbReference type="Gene3D" id="3.20.20.80">
    <property type="entry name" value="Glycosidases"/>
    <property type="match status" value="1"/>
</dbReference>
<keyword evidence="4" id="KW-0858">Xylan degradation</keyword>
<protein>
    <recommendedName>
        <fullName evidence="3">endo-1,4-beta-xylanase</fullName>
        <ecNumber evidence="3">3.2.1.8</ecNumber>
    </recommendedName>
</protein>
<sequence>MRKENTDHSAGSDGSALDRRLFLGMLGALGAGVGFSGTAGADEHEEESAPKPEEGWEDEANDRIGEHRVADLEVSVVDAGGDPLETEVGVEMLEHEFTFGTAIDAPRLTGDDEDSERYREHIPELFNGAVLENHHKWRFWEENQAGADTSWALDHSGADDLDAEANLSDVATEWILDQGLDVRGHAALWANRGVDAIPEDVLEALDEGDGEYVRERTHEHIQRIIEYYGEDMLHWDVVNEAIHEPEMIEVIDGEDVDPVEAPVLADWYRTATEAAPEGVALDVNDYNTLAGPYEETREQYERQIEFLNGADGVELGGAGMQSHFSEAETLTPGQIMEGLDRYAAHDVELRITEYDMADPEWDEEDKAEFFERFLKTVFSHPDVEDFLMWGFWDDEHWQGDAPLFYEDWEPKPTHEVYTDLVFEEWWTDESGTTDDGSDSFEAFLGEHELSVSFADGEFRTELSITDSDGESVEVVVADLDVRGTADDRQKGTIPVHVPSDEAFNPTALDPDTVRFGTPEAVNAGEGATPRSDEIAGDGRKGCLFHFDADESALEGGVAMLSGRTEDGRLVVGFDRY</sequence>
<dbReference type="PROSITE" id="PS51318">
    <property type="entry name" value="TAT"/>
    <property type="match status" value="1"/>
</dbReference>
<dbReference type="InterPro" id="IPR044846">
    <property type="entry name" value="GH10"/>
</dbReference>
<feature type="domain" description="GH10" evidence="11">
    <location>
        <begin position="102"/>
        <end position="420"/>
    </location>
</feature>
<proteinExistence type="inferred from homology"/>
<evidence type="ECO:0000256" key="6">
    <source>
        <dbReference type="ARBA" id="ARBA00022801"/>
    </source>
</evidence>
<dbReference type="SUPFAM" id="SSF51445">
    <property type="entry name" value="(Trans)glycosidases"/>
    <property type="match status" value="1"/>
</dbReference>
<evidence type="ECO:0000256" key="8">
    <source>
        <dbReference type="ARBA" id="ARBA00023295"/>
    </source>
</evidence>
<evidence type="ECO:0000256" key="4">
    <source>
        <dbReference type="ARBA" id="ARBA00022651"/>
    </source>
</evidence>
<dbReference type="PANTHER" id="PTHR31490">
    <property type="entry name" value="GLYCOSYL HYDROLASE"/>
    <property type="match status" value="1"/>
</dbReference>
<evidence type="ECO:0000313" key="13">
    <source>
        <dbReference type="Proteomes" id="UP001596312"/>
    </source>
</evidence>
<evidence type="ECO:0000256" key="1">
    <source>
        <dbReference type="ARBA" id="ARBA00000681"/>
    </source>
</evidence>
<keyword evidence="13" id="KW-1185">Reference proteome</keyword>
<dbReference type="Pfam" id="PF00331">
    <property type="entry name" value="Glyco_hydro_10"/>
    <property type="match status" value="1"/>
</dbReference>
<accession>A0ABD5V571</accession>
<evidence type="ECO:0000256" key="10">
    <source>
        <dbReference type="SAM" id="MobiDB-lite"/>
    </source>
</evidence>
<keyword evidence="5" id="KW-0732">Signal</keyword>
<keyword evidence="7" id="KW-0119">Carbohydrate metabolism</keyword>
<keyword evidence="8" id="KW-0326">Glycosidase</keyword>
<dbReference type="InterPro" id="IPR006311">
    <property type="entry name" value="TAT_signal"/>
</dbReference>
<dbReference type="PRINTS" id="PR00134">
    <property type="entry name" value="GLHYDRLASE10"/>
</dbReference>
<name>A0ABD5V571_9EURY</name>
<evidence type="ECO:0000259" key="11">
    <source>
        <dbReference type="PROSITE" id="PS51760"/>
    </source>
</evidence>
<evidence type="ECO:0000256" key="7">
    <source>
        <dbReference type="ARBA" id="ARBA00023277"/>
    </source>
</evidence>
<comment type="catalytic activity">
    <reaction evidence="1">
        <text>Endohydrolysis of (1-&gt;4)-beta-D-xylosidic linkages in xylans.</text>
        <dbReference type="EC" id="3.2.1.8"/>
    </reaction>
</comment>
<comment type="similarity">
    <text evidence="2">Belongs to the glycosyl hydrolase 10 (cellulase F) family.</text>
</comment>
<feature type="region of interest" description="Disordered" evidence="10">
    <location>
        <begin position="36"/>
        <end position="57"/>
    </location>
</feature>
<dbReference type="GO" id="GO:0045493">
    <property type="term" value="P:xylan catabolic process"/>
    <property type="evidence" value="ECO:0007669"/>
    <property type="project" value="UniProtKB-KW"/>
</dbReference>
<dbReference type="Proteomes" id="UP001596312">
    <property type="component" value="Unassembled WGS sequence"/>
</dbReference>
<dbReference type="GO" id="GO:0031176">
    <property type="term" value="F:endo-1,4-beta-xylanase activity"/>
    <property type="evidence" value="ECO:0007669"/>
    <property type="project" value="UniProtKB-EC"/>
</dbReference>